<evidence type="ECO:0000313" key="2">
    <source>
        <dbReference type="Proteomes" id="UP001630127"/>
    </source>
</evidence>
<dbReference type="Gene3D" id="3.30.200.60">
    <property type="entry name" value="Peptidase C65 Otubain, subdomain 1"/>
    <property type="match status" value="1"/>
</dbReference>
<evidence type="ECO:0008006" key="3">
    <source>
        <dbReference type="Google" id="ProtNLM"/>
    </source>
</evidence>
<gene>
    <name evidence="1" type="ORF">ACH5RR_030907</name>
</gene>
<dbReference type="PANTHER" id="PTHR12931">
    <property type="entry name" value="UBIQUITIN THIOLESTERASE PROTEIN OTUB"/>
    <property type="match status" value="1"/>
</dbReference>
<comment type="caution">
    <text evidence="1">The sequence shown here is derived from an EMBL/GenBank/DDBJ whole genome shotgun (WGS) entry which is preliminary data.</text>
</comment>
<dbReference type="PANTHER" id="PTHR12931:SF15">
    <property type="entry name" value="UBIQUITIN THIOESTERASE OTUBAIN-LIKE"/>
    <property type="match status" value="1"/>
</dbReference>
<dbReference type="Proteomes" id="UP001630127">
    <property type="component" value="Unassembled WGS sequence"/>
</dbReference>
<organism evidence="1 2">
    <name type="scientific">Cinchona calisaya</name>
    <dbReference type="NCBI Taxonomy" id="153742"/>
    <lineage>
        <taxon>Eukaryota</taxon>
        <taxon>Viridiplantae</taxon>
        <taxon>Streptophyta</taxon>
        <taxon>Embryophyta</taxon>
        <taxon>Tracheophyta</taxon>
        <taxon>Spermatophyta</taxon>
        <taxon>Magnoliopsida</taxon>
        <taxon>eudicotyledons</taxon>
        <taxon>Gunneridae</taxon>
        <taxon>Pentapetalae</taxon>
        <taxon>asterids</taxon>
        <taxon>lamiids</taxon>
        <taxon>Gentianales</taxon>
        <taxon>Rubiaceae</taxon>
        <taxon>Cinchonoideae</taxon>
        <taxon>Cinchoneae</taxon>
        <taxon>Cinchona</taxon>
    </lineage>
</organism>
<dbReference type="EMBL" id="JBJUIK010000012">
    <property type="protein sequence ID" value="KAL3511506.1"/>
    <property type="molecule type" value="Genomic_DNA"/>
</dbReference>
<name>A0ABD2YW13_9GENT</name>
<sequence length="233" mass="26486">MQNLEDADTHKMTSTQASQVEDWPIFKDDDIEHIMESQDQAEVDQIKANLEQCRMTLQDLGYAEFTFEDFITSYVEFRLTTRPHQVEINAAACLVVMFFRFVTSGEIQKRSEFFEPFIQGLTSASTQQFCKSAVEPMGEESYHVHITTLSDARGVPIRVLYLDRSSCDNGTVNVNHHDFLPVDRPSANNGGAEAVNPFITLLYLTGHYDILHWLGGMLLGLKLNMPFTCSFQE</sequence>
<dbReference type="SUPFAM" id="SSF54001">
    <property type="entry name" value="Cysteine proteinases"/>
    <property type="match status" value="1"/>
</dbReference>
<keyword evidence="2" id="KW-1185">Reference proteome</keyword>
<proteinExistence type="predicted"/>
<accession>A0ABD2YW13</accession>
<dbReference type="AlphaFoldDB" id="A0ABD2YW13"/>
<evidence type="ECO:0000313" key="1">
    <source>
        <dbReference type="EMBL" id="KAL3511506.1"/>
    </source>
</evidence>
<reference evidence="1 2" key="1">
    <citation type="submission" date="2024-11" db="EMBL/GenBank/DDBJ databases">
        <title>A near-complete genome assembly of Cinchona calisaya.</title>
        <authorList>
            <person name="Lian D.C."/>
            <person name="Zhao X.W."/>
            <person name="Wei L."/>
        </authorList>
    </citation>
    <scope>NUCLEOTIDE SEQUENCE [LARGE SCALE GENOMIC DNA]</scope>
    <source>
        <tissue evidence="1">Nenye</tissue>
    </source>
</reference>
<dbReference type="Pfam" id="PF10275">
    <property type="entry name" value="Peptidase_C65"/>
    <property type="match status" value="1"/>
</dbReference>
<dbReference type="InterPro" id="IPR019400">
    <property type="entry name" value="Peptidase_C65_otubain"/>
</dbReference>
<dbReference type="InterPro" id="IPR038765">
    <property type="entry name" value="Papain-like_cys_pep_sf"/>
</dbReference>
<dbReference type="InterPro" id="IPR042468">
    <property type="entry name" value="Peptidase_C65_otubain_sub1"/>
</dbReference>
<protein>
    <recommendedName>
        <fullName evidence="3">Ubiquitinyl hydrolase 1</fullName>
    </recommendedName>
</protein>